<keyword evidence="2 3" id="KW-0560">Oxidoreductase</keyword>
<organism evidence="6 7">
    <name type="scientific">Priestia megaterium</name>
    <name type="common">Bacillus megaterium</name>
    <dbReference type="NCBI Taxonomy" id="1404"/>
    <lineage>
        <taxon>Bacteria</taxon>
        <taxon>Bacillati</taxon>
        <taxon>Bacillota</taxon>
        <taxon>Bacilli</taxon>
        <taxon>Bacillales</taxon>
        <taxon>Bacillaceae</taxon>
        <taxon>Priestia</taxon>
    </lineage>
</organism>
<reference evidence="6 7" key="2">
    <citation type="submission" date="2020-04" db="EMBL/GenBank/DDBJ databases">
        <authorList>
            <person name="Fomenkov A."/>
            <person name="Anton B.P."/>
            <person name="Roberts R.J."/>
        </authorList>
    </citation>
    <scope>NUCLEOTIDE SEQUENCE [LARGE SCALE GENOMIC DNA]</scope>
    <source>
        <strain evidence="6 7">S2</strain>
    </source>
</reference>
<dbReference type="InterPro" id="IPR006139">
    <property type="entry name" value="D-isomer_2_OHA_DH_cat_dom"/>
</dbReference>
<dbReference type="PROSITE" id="PS00065">
    <property type="entry name" value="D_2_HYDROXYACID_DH_1"/>
    <property type="match status" value="1"/>
</dbReference>
<accession>A0A6H1NZU7</accession>
<dbReference type="SUPFAM" id="SSF52283">
    <property type="entry name" value="Formate/glycerate dehydrogenase catalytic domain-like"/>
    <property type="match status" value="1"/>
</dbReference>
<dbReference type="InterPro" id="IPR036291">
    <property type="entry name" value="NAD(P)-bd_dom_sf"/>
</dbReference>
<sequence length="323" mass="36094">MKRTVYITRKLPDDMIDKLSNHFQVRMWHEEHVPVPRDVLLKEIEDVDGLICLLTEKIDEEVLSKAQQLKVISNIAVGYNNIDIDFAAQKGIVVTNTPGVLTETTADLTFALLMATARRVVESSEFLRSGEWGAWSLMQMTGQDIYGATLGIIGLGRIGEALVKRAKGFDMNVLYYNRTRKSEKEEKLGIHYREMKDLLQQSDFVCLLLPYSSEVHHLIGKEEFSLMKRNAILINTARGGLVDEDALFQSLKNGEIWAAGLDVFEQEPVPIDHPLLSLPNVVTLPHIGSASVKTRMSMAHLAADNMVSVLTGNEAITPVISHK</sequence>
<dbReference type="InterPro" id="IPR050223">
    <property type="entry name" value="D-isomer_2-hydroxyacid_DH"/>
</dbReference>
<evidence type="ECO:0000256" key="2">
    <source>
        <dbReference type="ARBA" id="ARBA00023002"/>
    </source>
</evidence>
<dbReference type="PROSITE" id="PS00671">
    <property type="entry name" value="D_2_HYDROXYACID_DH_3"/>
    <property type="match status" value="1"/>
</dbReference>
<proteinExistence type="inferred from homology"/>
<dbReference type="CDD" id="cd05301">
    <property type="entry name" value="GDH"/>
    <property type="match status" value="1"/>
</dbReference>
<feature type="domain" description="D-isomer specific 2-hydroxyacid dehydrogenase catalytic" evidence="4">
    <location>
        <begin position="5"/>
        <end position="319"/>
    </location>
</feature>
<evidence type="ECO:0000256" key="1">
    <source>
        <dbReference type="ARBA" id="ARBA00005854"/>
    </source>
</evidence>
<dbReference type="GO" id="GO:0016618">
    <property type="term" value="F:hydroxypyruvate reductase [NAD(P)H] activity"/>
    <property type="evidence" value="ECO:0007669"/>
    <property type="project" value="TreeGrafter"/>
</dbReference>
<dbReference type="EMBL" id="CP051128">
    <property type="protein sequence ID" value="QIZ06581.1"/>
    <property type="molecule type" value="Genomic_DNA"/>
</dbReference>
<dbReference type="Gene3D" id="3.40.50.720">
    <property type="entry name" value="NAD(P)-binding Rossmann-like Domain"/>
    <property type="match status" value="2"/>
</dbReference>
<dbReference type="FunFam" id="3.40.50.720:FF:000462">
    <property type="entry name" value="Glyoxylate reductase (NADP+)"/>
    <property type="match status" value="1"/>
</dbReference>
<comment type="similarity">
    <text evidence="1 3">Belongs to the D-isomer specific 2-hydroxyacid dehydrogenase family.</text>
</comment>
<dbReference type="InterPro" id="IPR029753">
    <property type="entry name" value="D-isomer_DH_CS"/>
</dbReference>
<dbReference type="PANTHER" id="PTHR10996:SF283">
    <property type="entry name" value="GLYOXYLATE_HYDROXYPYRUVATE REDUCTASE B"/>
    <property type="match status" value="1"/>
</dbReference>
<dbReference type="Proteomes" id="UP000501868">
    <property type="component" value="Chromosome"/>
</dbReference>
<protein>
    <submittedName>
        <fullName evidence="6">D-glycerate dehydrogenase</fullName>
    </submittedName>
</protein>
<dbReference type="PANTHER" id="PTHR10996">
    <property type="entry name" value="2-HYDROXYACID DEHYDROGENASE-RELATED"/>
    <property type="match status" value="1"/>
</dbReference>
<feature type="domain" description="D-isomer specific 2-hydroxyacid dehydrogenase NAD-binding" evidence="5">
    <location>
        <begin position="110"/>
        <end position="288"/>
    </location>
</feature>
<dbReference type="InterPro" id="IPR006140">
    <property type="entry name" value="D-isomer_DH_NAD-bd"/>
</dbReference>
<dbReference type="InterPro" id="IPR029752">
    <property type="entry name" value="D-isomer_DH_CS1"/>
</dbReference>
<evidence type="ECO:0000256" key="3">
    <source>
        <dbReference type="RuleBase" id="RU003719"/>
    </source>
</evidence>
<dbReference type="GO" id="GO:0051287">
    <property type="term" value="F:NAD binding"/>
    <property type="evidence" value="ECO:0007669"/>
    <property type="project" value="InterPro"/>
</dbReference>
<dbReference type="Pfam" id="PF02826">
    <property type="entry name" value="2-Hacid_dh_C"/>
    <property type="match status" value="1"/>
</dbReference>
<gene>
    <name evidence="6" type="ORF">HFZ78_07575</name>
</gene>
<dbReference type="AlphaFoldDB" id="A0A6H1NZU7"/>
<evidence type="ECO:0000313" key="7">
    <source>
        <dbReference type="Proteomes" id="UP000501868"/>
    </source>
</evidence>
<dbReference type="SUPFAM" id="SSF51735">
    <property type="entry name" value="NAD(P)-binding Rossmann-fold domains"/>
    <property type="match status" value="1"/>
</dbReference>
<name>A0A6H1NZU7_PRIMG</name>
<evidence type="ECO:0000259" key="4">
    <source>
        <dbReference type="Pfam" id="PF00389"/>
    </source>
</evidence>
<dbReference type="Pfam" id="PF00389">
    <property type="entry name" value="2-Hacid_dh"/>
    <property type="match status" value="1"/>
</dbReference>
<evidence type="ECO:0000259" key="5">
    <source>
        <dbReference type="Pfam" id="PF02826"/>
    </source>
</evidence>
<reference evidence="6 7" key="1">
    <citation type="submission" date="2020-04" db="EMBL/GenBank/DDBJ databases">
        <title>Genome-Wide Identification of 5-Methylcytosine Sites in Bacterial Genomes By High-Throughput Sequencing of MspJI Restriction Fragments.</title>
        <authorList>
            <person name="Wu V."/>
        </authorList>
    </citation>
    <scope>NUCLEOTIDE SEQUENCE [LARGE SCALE GENOMIC DNA]</scope>
    <source>
        <strain evidence="6 7">S2</strain>
    </source>
</reference>
<evidence type="ECO:0000313" key="6">
    <source>
        <dbReference type="EMBL" id="QIZ06581.1"/>
    </source>
</evidence>
<dbReference type="GO" id="GO:0030267">
    <property type="term" value="F:glyoxylate reductase (NADPH) activity"/>
    <property type="evidence" value="ECO:0007669"/>
    <property type="project" value="TreeGrafter"/>
</dbReference>
<dbReference type="GO" id="GO:0005829">
    <property type="term" value="C:cytosol"/>
    <property type="evidence" value="ECO:0007669"/>
    <property type="project" value="TreeGrafter"/>
</dbReference>